<gene>
    <name evidence="2" type="ORF">ACH4OY_14285</name>
</gene>
<dbReference type="GO" id="GO:0016787">
    <property type="term" value="F:hydrolase activity"/>
    <property type="evidence" value="ECO:0007669"/>
    <property type="project" value="UniProtKB-KW"/>
</dbReference>
<accession>A0ABW7SMA0</accession>
<dbReference type="Gene3D" id="3.40.50.1820">
    <property type="entry name" value="alpha/beta hydrolase"/>
    <property type="match status" value="1"/>
</dbReference>
<dbReference type="Proteomes" id="UP001611075">
    <property type="component" value="Unassembled WGS sequence"/>
</dbReference>
<protein>
    <submittedName>
        <fullName evidence="2">Alpha/beta fold hydrolase</fullName>
    </submittedName>
</protein>
<keyword evidence="2" id="KW-0378">Hydrolase</keyword>
<evidence type="ECO:0000313" key="3">
    <source>
        <dbReference type="Proteomes" id="UP001611075"/>
    </source>
</evidence>
<dbReference type="RefSeq" id="WP_396679632.1">
    <property type="nucleotide sequence ID" value="NZ_JBIRPU010000008.1"/>
</dbReference>
<dbReference type="EMBL" id="JBIRPU010000008">
    <property type="protein sequence ID" value="MFI0793842.1"/>
    <property type="molecule type" value="Genomic_DNA"/>
</dbReference>
<dbReference type="InterPro" id="IPR000639">
    <property type="entry name" value="Epox_hydrolase-like"/>
</dbReference>
<dbReference type="SUPFAM" id="SSF53474">
    <property type="entry name" value="alpha/beta-Hydrolases"/>
    <property type="match status" value="1"/>
</dbReference>
<name>A0ABW7SMA0_9ACTN</name>
<comment type="caution">
    <text evidence="2">The sequence shown here is derived from an EMBL/GenBank/DDBJ whole genome shotgun (WGS) entry which is preliminary data.</text>
</comment>
<reference evidence="2 3" key="1">
    <citation type="submission" date="2024-10" db="EMBL/GenBank/DDBJ databases">
        <title>The Natural Products Discovery Center: Release of the First 8490 Sequenced Strains for Exploring Actinobacteria Biosynthetic Diversity.</title>
        <authorList>
            <person name="Kalkreuter E."/>
            <person name="Kautsar S.A."/>
            <person name="Yang D."/>
            <person name="Bader C.D."/>
            <person name="Teijaro C.N."/>
            <person name="Fluegel L."/>
            <person name="Davis C.M."/>
            <person name="Simpson J.R."/>
            <person name="Lauterbach L."/>
            <person name="Steele A.D."/>
            <person name="Gui C."/>
            <person name="Meng S."/>
            <person name="Li G."/>
            <person name="Viehrig K."/>
            <person name="Ye F."/>
            <person name="Su P."/>
            <person name="Kiefer A.F."/>
            <person name="Nichols A."/>
            <person name="Cepeda A.J."/>
            <person name="Yan W."/>
            <person name="Fan B."/>
            <person name="Jiang Y."/>
            <person name="Adhikari A."/>
            <person name="Zheng C.-J."/>
            <person name="Schuster L."/>
            <person name="Cowan T.M."/>
            <person name="Smanski M.J."/>
            <person name="Chevrette M.G."/>
            <person name="De Carvalho L.P.S."/>
            <person name="Shen B."/>
        </authorList>
    </citation>
    <scope>NUCLEOTIDE SEQUENCE [LARGE SCALE GENOMIC DNA]</scope>
    <source>
        <strain evidence="2 3">NPDC021253</strain>
    </source>
</reference>
<dbReference type="PANTHER" id="PTHR43798:SF5">
    <property type="entry name" value="MONOACYLGLYCEROL LIPASE ABHD6"/>
    <property type="match status" value="1"/>
</dbReference>
<keyword evidence="3" id="KW-1185">Reference proteome</keyword>
<sequence>MAYATINNTSLWYEVAGQGPHLLQLHGLGLGHANFAPVTPLLRPDFTVIDYDMRGFGDSDKPPAPYSIEGWADEAVGLLDHLGLDAVDVHGTSFGGMVGIVMAAKYPDRVKRLVIGCCMARYDSLAILNKKVWKAMATATGMGEEVANLIASQAFSRAFHDTDRAPAQVAAMGAAFKKNDPELWKHFCDLLCEADLTGYLPQITAPVLVTSGDQDIMTPVDSGPAGVGTREMVRRLPNAWLTLLEGCGHLHLVERPEESAKLVRDFILDGTINGETVLGETDGR</sequence>
<dbReference type="InterPro" id="IPR050266">
    <property type="entry name" value="AB_hydrolase_sf"/>
</dbReference>
<proteinExistence type="predicted"/>
<dbReference type="Pfam" id="PF00561">
    <property type="entry name" value="Abhydrolase_1"/>
    <property type="match status" value="1"/>
</dbReference>
<evidence type="ECO:0000259" key="1">
    <source>
        <dbReference type="Pfam" id="PF00561"/>
    </source>
</evidence>
<dbReference type="InterPro" id="IPR000073">
    <property type="entry name" value="AB_hydrolase_1"/>
</dbReference>
<dbReference type="InterPro" id="IPR029058">
    <property type="entry name" value="AB_hydrolase_fold"/>
</dbReference>
<dbReference type="PRINTS" id="PR00412">
    <property type="entry name" value="EPOXHYDRLASE"/>
</dbReference>
<dbReference type="PANTHER" id="PTHR43798">
    <property type="entry name" value="MONOACYLGLYCEROL LIPASE"/>
    <property type="match status" value="1"/>
</dbReference>
<evidence type="ECO:0000313" key="2">
    <source>
        <dbReference type="EMBL" id="MFI0793842.1"/>
    </source>
</evidence>
<feature type="domain" description="AB hydrolase-1" evidence="1">
    <location>
        <begin position="20"/>
        <end position="255"/>
    </location>
</feature>
<organism evidence="2 3">
    <name type="scientific">Micromonospora rubida</name>
    <dbReference type="NCBI Taxonomy" id="2697657"/>
    <lineage>
        <taxon>Bacteria</taxon>
        <taxon>Bacillati</taxon>
        <taxon>Actinomycetota</taxon>
        <taxon>Actinomycetes</taxon>
        <taxon>Micromonosporales</taxon>
        <taxon>Micromonosporaceae</taxon>
        <taxon>Micromonospora</taxon>
    </lineage>
</organism>
<dbReference type="PRINTS" id="PR00111">
    <property type="entry name" value="ABHYDROLASE"/>
</dbReference>